<dbReference type="SUPFAM" id="SSF53300">
    <property type="entry name" value="vWA-like"/>
    <property type="match status" value="1"/>
</dbReference>
<sequence length="553" mass="61667">LGVFTNTVNVSPHQIVDDLSVTVNIEEPTAITHLQVEELHIPGTGVPRNEKPRKLAKIKDLSECKKEVTWAPTSEQQREYGPHGFRGQLVFKYEVYREKTATQFVSVDDYFSIHFAPENLVELKKHIVFVLDFSSSMAKRKMGQLKVAMRTILSDLKPKDYFSLVIFHTHVKVWTPKGGLHLSGQMNECSSLECVIEASPDNITLARNFIQSHSETGNTNIIGGLKTGLQLVHLSLNLQKRDEINPPQPIMVFLTDGKPGVEETNPDKIIKTIISLNTHKCSIYSLGFGKDADMRFLRKLSLSNDGFAKPIYEAEDASAQLNDFYQSVAKPLLSDVKFNFSSDVVDISNNTKTAFPMFAKGSEIEVCGKLKINNINKLDIIGNVTGYGNAGVVKYPIIYNAEGKTQLYRSFKEAPEGLVEKIWAHQSIHQLLDEAETHDGKEKTEALEEATKIAEKYSLVTPVTSAYVMKPNQEHVIVDAVPVKAGDLSYSDSNGNIVGQPSLSVNNPYGDINSERATKSYEFNFDCTFIYSSVAFVITTILVSVHDNNWLEL</sequence>
<dbReference type="InterPro" id="IPR002035">
    <property type="entry name" value="VWF_A"/>
</dbReference>
<evidence type="ECO:0000313" key="2">
    <source>
        <dbReference type="EMBL" id="JAS73875.1"/>
    </source>
</evidence>
<evidence type="ECO:0000259" key="1">
    <source>
        <dbReference type="PROSITE" id="PS50234"/>
    </source>
</evidence>
<dbReference type="Pfam" id="PF13768">
    <property type="entry name" value="VWA_3"/>
    <property type="match status" value="1"/>
</dbReference>
<feature type="domain" description="VWFA" evidence="1">
    <location>
        <begin position="126"/>
        <end position="328"/>
    </location>
</feature>
<reference evidence="2" key="1">
    <citation type="submission" date="2015-11" db="EMBL/GenBank/DDBJ databases">
        <title>De novo transcriptome assembly of four potential Pierce s Disease insect vectors from Arizona vineyards.</title>
        <authorList>
            <person name="Tassone E.E."/>
        </authorList>
    </citation>
    <scope>NUCLEOTIDE SEQUENCE</scope>
</reference>
<dbReference type="Gene3D" id="3.40.50.410">
    <property type="entry name" value="von Willebrand factor, type A domain"/>
    <property type="match status" value="1"/>
</dbReference>
<dbReference type="PROSITE" id="PS50234">
    <property type="entry name" value="VWFA"/>
    <property type="match status" value="1"/>
</dbReference>
<dbReference type="GO" id="GO:0032991">
    <property type="term" value="C:protein-containing complex"/>
    <property type="evidence" value="ECO:0007669"/>
    <property type="project" value="UniProtKB-ARBA"/>
</dbReference>
<protein>
    <recommendedName>
        <fullName evidence="1">VWFA domain-containing protein</fullName>
    </recommendedName>
</protein>
<proteinExistence type="predicted"/>
<dbReference type="InterPro" id="IPR050934">
    <property type="entry name" value="ITIH"/>
</dbReference>
<name>A0A1B6HH15_9HEMI</name>
<dbReference type="SMART" id="SM00327">
    <property type="entry name" value="VWA"/>
    <property type="match status" value="1"/>
</dbReference>
<dbReference type="InterPro" id="IPR036465">
    <property type="entry name" value="vWFA_dom_sf"/>
</dbReference>
<dbReference type="PANTHER" id="PTHR10338">
    <property type="entry name" value="INTER-ALPHA-TRYPSIN INHIBITOR HEAVY CHAIN FAMILY MEMBER"/>
    <property type="match status" value="1"/>
</dbReference>
<accession>A0A1B6HH15</accession>
<feature type="non-terminal residue" evidence="2">
    <location>
        <position position="1"/>
    </location>
</feature>
<dbReference type="PANTHER" id="PTHR10338:SF108">
    <property type="entry name" value="INTER-ALPHA-TRYPSIN INHIBITOR HEAVY CHAIN H4-LIKE PROTEIN"/>
    <property type="match status" value="1"/>
</dbReference>
<dbReference type="AlphaFoldDB" id="A0A1B6HH15"/>
<gene>
    <name evidence="2" type="ORF">g.34720</name>
</gene>
<dbReference type="EMBL" id="GECU01033831">
    <property type="protein sequence ID" value="JAS73875.1"/>
    <property type="molecule type" value="Transcribed_RNA"/>
</dbReference>
<organism evidence="2">
    <name type="scientific">Homalodisca liturata</name>
    <dbReference type="NCBI Taxonomy" id="320908"/>
    <lineage>
        <taxon>Eukaryota</taxon>
        <taxon>Metazoa</taxon>
        <taxon>Ecdysozoa</taxon>
        <taxon>Arthropoda</taxon>
        <taxon>Hexapoda</taxon>
        <taxon>Insecta</taxon>
        <taxon>Pterygota</taxon>
        <taxon>Neoptera</taxon>
        <taxon>Paraneoptera</taxon>
        <taxon>Hemiptera</taxon>
        <taxon>Auchenorrhyncha</taxon>
        <taxon>Membracoidea</taxon>
        <taxon>Cicadellidae</taxon>
        <taxon>Cicadellinae</taxon>
        <taxon>Proconiini</taxon>
        <taxon>Homalodisca</taxon>
    </lineage>
</organism>